<feature type="domain" description="Phytochrome chromophore attachment site" evidence="12">
    <location>
        <begin position="160"/>
        <end position="318"/>
    </location>
</feature>
<dbReference type="InterPro" id="IPR003018">
    <property type="entry name" value="GAF"/>
</dbReference>
<dbReference type="SUPFAM" id="SSF55874">
    <property type="entry name" value="ATPase domain of HSP90 chaperone/DNA topoisomerase II/histidine kinase"/>
    <property type="match status" value="1"/>
</dbReference>
<organism evidence="14 15">
    <name type="scientific">Paracidovorax wautersii</name>
    <dbReference type="NCBI Taxonomy" id="1177982"/>
    <lineage>
        <taxon>Bacteria</taxon>
        <taxon>Pseudomonadati</taxon>
        <taxon>Pseudomonadota</taxon>
        <taxon>Betaproteobacteria</taxon>
        <taxon>Burkholderiales</taxon>
        <taxon>Comamonadaceae</taxon>
        <taxon>Paracidovorax</taxon>
    </lineage>
</organism>
<dbReference type="SUPFAM" id="SSF55785">
    <property type="entry name" value="PYP-like sensor domain (PAS domain)"/>
    <property type="match status" value="1"/>
</dbReference>
<dbReference type="SMART" id="SM00387">
    <property type="entry name" value="HATPase_c"/>
    <property type="match status" value="1"/>
</dbReference>
<dbReference type="GO" id="GO:0006355">
    <property type="term" value="P:regulation of DNA-templated transcription"/>
    <property type="evidence" value="ECO:0007669"/>
    <property type="project" value="InterPro"/>
</dbReference>
<dbReference type="PROSITE" id="PS50109">
    <property type="entry name" value="HIS_KIN"/>
    <property type="match status" value="1"/>
</dbReference>
<name>A0A1I2AUL1_9BURK</name>
<dbReference type="EC" id="2.7.13.3" evidence="4"/>
<keyword evidence="6" id="KW-0597">Phosphoprotein</keyword>
<dbReference type="GO" id="GO:0009881">
    <property type="term" value="F:photoreceptor activity"/>
    <property type="evidence" value="ECO:0007669"/>
    <property type="project" value="UniProtKB-KW"/>
</dbReference>
<keyword evidence="15" id="KW-1185">Reference proteome</keyword>
<evidence type="ECO:0000256" key="4">
    <source>
        <dbReference type="ARBA" id="ARBA00012438"/>
    </source>
</evidence>
<keyword evidence="11" id="KW-0675">Receptor</keyword>
<evidence type="ECO:0000256" key="5">
    <source>
        <dbReference type="ARBA" id="ARBA00022543"/>
    </source>
</evidence>
<dbReference type="Gene3D" id="3.30.565.10">
    <property type="entry name" value="Histidine kinase-like ATPase, C-terminal domain"/>
    <property type="match status" value="1"/>
</dbReference>
<evidence type="ECO:0000313" key="14">
    <source>
        <dbReference type="EMBL" id="SFE47417.1"/>
    </source>
</evidence>
<comment type="catalytic activity">
    <reaction evidence="1">
        <text>ATP + protein L-histidine = ADP + protein N-phospho-L-histidine.</text>
        <dbReference type="EC" id="2.7.13.3"/>
    </reaction>
</comment>
<keyword evidence="9 14" id="KW-0418">Kinase</keyword>
<evidence type="ECO:0000256" key="10">
    <source>
        <dbReference type="ARBA" id="ARBA00022991"/>
    </source>
</evidence>
<dbReference type="GO" id="GO:0000156">
    <property type="term" value="F:phosphorelay response regulator activity"/>
    <property type="evidence" value="ECO:0007669"/>
    <property type="project" value="TreeGrafter"/>
</dbReference>
<evidence type="ECO:0000313" key="15">
    <source>
        <dbReference type="Proteomes" id="UP000199119"/>
    </source>
</evidence>
<dbReference type="GO" id="GO:0030295">
    <property type="term" value="F:protein kinase activator activity"/>
    <property type="evidence" value="ECO:0007669"/>
    <property type="project" value="TreeGrafter"/>
</dbReference>
<comment type="subcellular location">
    <subcellularLocation>
        <location evidence="2">Cell inner membrane</location>
        <topology evidence="2">Multi-pass membrane protein</topology>
    </subcellularLocation>
</comment>
<dbReference type="Gene3D" id="3.30.450.40">
    <property type="match status" value="1"/>
</dbReference>
<dbReference type="Proteomes" id="UP000199119">
    <property type="component" value="Unassembled WGS sequence"/>
</dbReference>
<sequence length="772" mass="84317">MIGASRRHRSDGGAWFPAPFPGLVLRADFHRPYVLKPIPDLHFCDREPIRVPGAIQPHGRMLVLDGTTQALQAWSANWADIAPIALSVLDAQLLGDTPADGSSVQVGVMDLAGRRHVCWAHRNATQLIVECEPQAEVPRPEAPIYGLARDFLPRLQAAGTVQALVDLAAQELQRLTGFGRTLVYRFDAEGHGEVLGEALMPGYESYLGLHFPASDIPQQARALYLSNRFRLIPDANYQAVPLLAAPDGPAPGEIDLSQAFLRSVSPVHLEYMRNMGTLASMSVSIVVDGRLWGLVSCHHHEPRLLESSVRAACSHLGQLLSMQIEAKQANAEVEARLDLRQLTLQLVAHLADSDASLRRILEEPAVLLRMARASGAAVVLDEQAWTTGETPPPPALLELAGWIAGLGSEVYQSDELAAHYAPAAGWQGTAAGVLAISISQVHRHVILWFRPEVVQTVTWAGDPRKSSQPDAGGRIHPRLSFQRWAQQIGGRCLPWSGAEVSAAGELRQALIGIVLRRAEELAAIANELGRVNKELEAFSYTVSHDLRAPMRHIAGYVDLVMDTEGAALSERAHRYMRHVKSAAAFAGQLVDALLDFSRMGRTALKLKRVETAGLVQGLARELSRHEPGRRIEWRIAPDLPELTADPLLLQVAVRNLMGNAVKYSRDRDPAVITVRALRRPEGEGLEVEDNGVGFQMQYVGKLFNVFQRLHQSDEFEGTGIGLANVKRIVERHGGQVWAWGEPGQGARFGFVLPEARQNAGMHSPDGASADHA</sequence>
<proteinExistence type="inferred from homology"/>
<accession>A0A1I2AUL1</accession>
<dbReference type="GO" id="GO:0009584">
    <property type="term" value="P:detection of visible light"/>
    <property type="evidence" value="ECO:0007669"/>
    <property type="project" value="InterPro"/>
</dbReference>
<dbReference type="CDD" id="cd00082">
    <property type="entry name" value="HisKA"/>
    <property type="match status" value="1"/>
</dbReference>
<dbReference type="STRING" id="1177982.SAMN04489711_102227"/>
<dbReference type="InterPro" id="IPR036890">
    <property type="entry name" value="HATPase_C_sf"/>
</dbReference>
<evidence type="ECO:0000259" key="12">
    <source>
        <dbReference type="PROSITE" id="PS50046"/>
    </source>
</evidence>
<dbReference type="AlphaFoldDB" id="A0A1I2AUL1"/>
<reference evidence="15" key="1">
    <citation type="submission" date="2016-10" db="EMBL/GenBank/DDBJ databases">
        <authorList>
            <person name="Varghese N."/>
            <person name="Submissions S."/>
        </authorList>
    </citation>
    <scope>NUCLEOTIDE SEQUENCE [LARGE SCALE GENOMIC DNA]</scope>
    <source>
        <strain evidence="15">DSM 27981</strain>
    </source>
</reference>
<evidence type="ECO:0000256" key="3">
    <source>
        <dbReference type="ARBA" id="ARBA00006402"/>
    </source>
</evidence>
<dbReference type="InterPro" id="IPR050351">
    <property type="entry name" value="BphY/WalK/GraS-like"/>
</dbReference>
<dbReference type="PANTHER" id="PTHR42878:SF15">
    <property type="entry name" value="BACTERIOPHYTOCHROME"/>
    <property type="match status" value="1"/>
</dbReference>
<dbReference type="FunFam" id="3.30.565.10:FF:000006">
    <property type="entry name" value="Sensor histidine kinase WalK"/>
    <property type="match status" value="1"/>
</dbReference>
<keyword evidence="7" id="KW-0716">Sensory transduction</keyword>
<keyword evidence="8" id="KW-0808">Transferase</keyword>
<evidence type="ECO:0000256" key="7">
    <source>
        <dbReference type="ARBA" id="ARBA00022606"/>
    </source>
</evidence>
<dbReference type="InterPro" id="IPR016132">
    <property type="entry name" value="Phyto_chromo_attachment"/>
</dbReference>
<evidence type="ECO:0000256" key="9">
    <source>
        <dbReference type="ARBA" id="ARBA00022777"/>
    </source>
</evidence>
<evidence type="ECO:0000256" key="6">
    <source>
        <dbReference type="ARBA" id="ARBA00022553"/>
    </source>
</evidence>
<dbReference type="Pfam" id="PF01590">
    <property type="entry name" value="GAF"/>
    <property type="match status" value="1"/>
</dbReference>
<dbReference type="InterPro" id="IPR043150">
    <property type="entry name" value="Phytochrome_PHY_sf"/>
</dbReference>
<dbReference type="InterPro" id="IPR003661">
    <property type="entry name" value="HisK_dim/P_dom"/>
</dbReference>
<dbReference type="SMART" id="SM00065">
    <property type="entry name" value="GAF"/>
    <property type="match status" value="1"/>
</dbReference>
<dbReference type="OrthoDB" id="9808408at2"/>
<evidence type="ECO:0000256" key="8">
    <source>
        <dbReference type="ARBA" id="ARBA00022679"/>
    </source>
</evidence>
<protein>
    <recommendedName>
        <fullName evidence="4">histidine kinase</fullName>
        <ecNumber evidence="4">2.7.13.3</ecNumber>
    </recommendedName>
</protein>
<dbReference type="Gene3D" id="1.10.287.130">
    <property type="match status" value="1"/>
</dbReference>
<dbReference type="PRINTS" id="PR01033">
    <property type="entry name" value="PHYTOCHROME"/>
</dbReference>
<dbReference type="InterPro" id="IPR013515">
    <property type="entry name" value="Phytochrome_cen-reg"/>
</dbReference>
<dbReference type="InterPro" id="IPR005467">
    <property type="entry name" value="His_kinase_dom"/>
</dbReference>
<dbReference type="InterPro" id="IPR013654">
    <property type="entry name" value="PAS_2"/>
</dbReference>
<evidence type="ECO:0000256" key="2">
    <source>
        <dbReference type="ARBA" id="ARBA00004429"/>
    </source>
</evidence>
<dbReference type="GO" id="GO:0005886">
    <property type="term" value="C:plasma membrane"/>
    <property type="evidence" value="ECO:0007669"/>
    <property type="project" value="UniProtKB-SubCell"/>
</dbReference>
<dbReference type="Gene3D" id="3.30.450.20">
    <property type="entry name" value="PAS domain"/>
    <property type="match status" value="1"/>
</dbReference>
<keyword evidence="10" id="KW-0157">Chromophore</keyword>
<dbReference type="GO" id="GO:0000155">
    <property type="term" value="F:phosphorelay sensor kinase activity"/>
    <property type="evidence" value="ECO:0007669"/>
    <property type="project" value="InterPro"/>
</dbReference>
<dbReference type="InterPro" id="IPR036097">
    <property type="entry name" value="HisK_dim/P_sf"/>
</dbReference>
<dbReference type="PANTHER" id="PTHR42878">
    <property type="entry name" value="TWO-COMPONENT HISTIDINE KINASE"/>
    <property type="match status" value="1"/>
</dbReference>
<dbReference type="Pfam" id="PF00360">
    <property type="entry name" value="PHY"/>
    <property type="match status" value="1"/>
</dbReference>
<keyword evidence="5" id="KW-0600">Photoreceptor protein</keyword>
<feature type="domain" description="Histidine kinase" evidence="13">
    <location>
        <begin position="541"/>
        <end position="756"/>
    </location>
</feature>
<dbReference type="Pfam" id="PF08446">
    <property type="entry name" value="PAS_2"/>
    <property type="match status" value="1"/>
</dbReference>
<dbReference type="EMBL" id="FONX01000002">
    <property type="protein sequence ID" value="SFE47417.1"/>
    <property type="molecule type" value="Genomic_DNA"/>
</dbReference>
<dbReference type="InterPro" id="IPR003594">
    <property type="entry name" value="HATPase_dom"/>
</dbReference>
<comment type="similarity">
    <text evidence="3">In the N-terminal section; belongs to the phytochrome family.</text>
</comment>
<dbReference type="SUPFAM" id="SSF47384">
    <property type="entry name" value="Homodimeric domain of signal transducing histidine kinase"/>
    <property type="match status" value="1"/>
</dbReference>
<dbReference type="InterPro" id="IPR001294">
    <property type="entry name" value="Phytochrome"/>
</dbReference>
<dbReference type="InterPro" id="IPR029016">
    <property type="entry name" value="GAF-like_dom_sf"/>
</dbReference>
<dbReference type="PROSITE" id="PS50046">
    <property type="entry name" value="PHYTOCHROME_2"/>
    <property type="match status" value="1"/>
</dbReference>
<dbReference type="Gene3D" id="3.30.450.270">
    <property type="match status" value="1"/>
</dbReference>
<evidence type="ECO:0000256" key="11">
    <source>
        <dbReference type="ARBA" id="ARBA00023170"/>
    </source>
</evidence>
<dbReference type="GO" id="GO:0007234">
    <property type="term" value="P:osmosensory signaling via phosphorelay pathway"/>
    <property type="evidence" value="ECO:0007669"/>
    <property type="project" value="TreeGrafter"/>
</dbReference>
<dbReference type="Pfam" id="PF00512">
    <property type="entry name" value="HisKA"/>
    <property type="match status" value="1"/>
</dbReference>
<gene>
    <name evidence="14" type="ORF">SAMN04489711_102227</name>
</gene>
<dbReference type="SUPFAM" id="SSF55781">
    <property type="entry name" value="GAF domain-like"/>
    <property type="match status" value="2"/>
</dbReference>
<dbReference type="Pfam" id="PF02518">
    <property type="entry name" value="HATPase_c"/>
    <property type="match status" value="1"/>
</dbReference>
<evidence type="ECO:0000256" key="1">
    <source>
        <dbReference type="ARBA" id="ARBA00000085"/>
    </source>
</evidence>
<dbReference type="SMART" id="SM00388">
    <property type="entry name" value="HisKA"/>
    <property type="match status" value="1"/>
</dbReference>
<evidence type="ECO:0000259" key="13">
    <source>
        <dbReference type="PROSITE" id="PS50109"/>
    </source>
</evidence>
<dbReference type="InterPro" id="IPR035965">
    <property type="entry name" value="PAS-like_dom_sf"/>
</dbReference>